<accession>A0A5C0VFG3</accession>
<proteinExistence type="predicted"/>
<dbReference type="Gene3D" id="1.20.1110.10">
    <property type="entry name" value="Calcium-transporting ATPase, transmembrane domain"/>
    <property type="match status" value="1"/>
</dbReference>
<evidence type="ECO:0000256" key="5">
    <source>
        <dbReference type="ARBA" id="ARBA00022692"/>
    </source>
</evidence>
<dbReference type="GO" id="GO:0055070">
    <property type="term" value="P:copper ion homeostasis"/>
    <property type="evidence" value="ECO:0007669"/>
    <property type="project" value="TreeGrafter"/>
</dbReference>
<feature type="transmembrane region" description="Helical" evidence="12">
    <location>
        <begin position="418"/>
        <end position="438"/>
    </location>
</feature>
<evidence type="ECO:0000256" key="10">
    <source>
        <dbReference type="ARBA" id="ARBA00023065"/>
    </source>
</evidence>
<dbReference type="GO" id="GO:0005524">
    <property type="term" value="F:ATP binding"/>
    <property type="evidence" value="ECO:0007669"/>
    <property type="project" value="InterPro"/>
</dbReference>
<organism evidence="14 15">
    <name type="scientific">Pedobacter aquae</name>
    <dbReference type="NCBI Taxonomy" id="2605747"/>
    <lineage>
        <taxon>Bacteria</taxon>
        <taxon>Pseudomonadati</taxon>
        <taxon>Bacteroidota</taxon>
        <taxon>Sphingobacteriia</taxon>
        <taxon>Sphingobacteriales</taxon>
        <taxon>Sphingobacteriaceae</taxon>
        <taxon>Pedobacter</taxon>
    </lineage>
</organism>
<keyword evidence="3" id="KW-1003">Cell membrane</keyword>
<keyword evidence="7" id="KW-0460">Magnesium</keyword>
<sequence length="794" mass="88907">MAILTGTTCYHCGNDCYTEEHQKDEKSFCCTGCFNVYTILSKSKLGNYYQLNQHPGETQVSGNKQFAYLDEPEIIQQLIDYTDEQKTIISLYVPAIHCSSCIWLLEHLYTLHPGILENRVDFLKKQVYIQFNPQQISLRALVELMSSIGYEPLISLQDVVKKSSGQKDNLSKKIAVAGFCFGNVMLLSFPAYFGLSETEAKFGEFFSLLNILFCIPAFFYSGKDYFVNAWQNLKVGVLNIDFPLALGIFVLFVRTIVEYVFHTGHGFADTLTGLVFFLLIGRFMQQKTYYHLSFERDYRSFFPVAVQVLNEDGSEKSVALEKLAQGDRILIKNQEIIPADAILLKGDALIDFSFVTGESLPVSKTLGEIIYAGGRQTGSALELEVIKPVSQSYLTKLWNNEVFQKQESTKIKTFSTKVSHYFSIALLALAFGTLLFWLPQDWRTGLSAFTAILIIACPCALALSTPFTMSAALSILDKNKFYLKNTDVVEQLAAIDTIVFDKTGTVSIAENQGVIFKGQLNHLTKDIIYAACKNSSHPHSRRICSFLGHRNTVAISHYQELTGKGISAIYDGKEVLIGSRQLIIDQKDAKQEFPEVHIKIGEQYIGFFELKQRFRKDLDQLLSNINKNYHTYLLSGDSNQDAEVLQSYFKSPFHLQFKQSPQDKLNFIEEKQEQQAKVMMIGDGLNDSGALKQSDAGIAVTDHINNFTPGSDAILDGSALHLLPQFLKFSKSAVKVIHISFGISLTYNIIGLSVAVTGQLSPLFAAILMPLSTVTIISFTSLATHYMAKKHQLS</sequence>
<evidence type="ECO:0000256" key="3">
    <source>
        <dbReference type="ARBA" id="ARBA00022475"/>
    </source>
</evidence>
<dbReference type="Pfam" id="PF00702">
    <property type="entry name" value="Hydrolase"/>
    <property type="match status" value="1"/>
</dbReference>
<feature type="transmembrane region" description="Helical" evidence="12">
    <location>
        <begin position="233"/>
        <end position="253"/>
    </location>
</feature>
<keyword evidence="5 12" id="KW-0812">Transmembrane</keyword>
<evidence type="ECO:0000256" key="12">
    <source>
        <dbReference type="SAM" id="Phobius"/>
    </source>
</evidence>
<dbReference type="Gene3D" id="3.40.1110.10">
    <property type="entry name" value="Calcium-transporting ATPase, cytoplasmic domain N"/>
    <property type="match status" value="1"/>
</dbReference>
<feature type="domain" description="HMA" evidence="13">
    <location>
        <begin position="87"/>
        <end position="153"/>
    </location>
</feature>
<evidence type="ECO:0000313" key="15">
    <source>
        <dbReference type="Proteomes" id="UP000323653"/>
    </source>
</evidence>
<dbReference type="GO" id="GO:0005886">
    <property type="term" value="C:plasma membrane"/>
    <property type="evidence" value="ECO:0007669"/>
    <property type="project" value="UniProtKB-SubCell"/>
</dbReference>
<dbReference type="NCBIfam" id="TIGR01494">
    <property type="entry name" value="ATPase_P-type"/>
    <property type="match status" value="1"/>
</dbReference>
<feature type="transmembrane region" description="Helical" evidence="12">
    <location>
        <begin position="736"/>
        <end position="757"/>
    </location>
</feature>
<comment type="subcellular location">
    <subcellularLocation>
        <location evidence="1">Cell membrane</location>
        <topology evidence="1">Multi-pass membrane protein</topology>
    </subcellularLocation>
</comment>
<dbReference type="Pfam" id="PF12156">
    <property type="entry name" value="ATPase-cat_bd"/>
    <property type="match status" value="1"/>
</dbReference>
<dbReference type="Gene3D" id="3.30.70.100">
    <property type="match status" value="1"/>
</dbReference>
<evidence type="ECO:0000259" key="13">
    <source>
        <dbReference type="PROSITE" id="PS50846"/>
    </source>
</evidence>
<dbReference type="SUPFAM" id="SSF81653">
    <property type="entry name" value="Calcium ATPase, transduction domain A"/>
    <property type="match status" value="1"/>
</dbReference>
<keyword evidence="6" id="KW-0479">Metal-binding</keyword>
<dbReference type="InterPro" id="IPR008250">
    <property type="entry name" value="ATPase_P-typ_transduc_dom_A_sf"/>
</dbReference>
<feature type="transmembrane region" description="Helical" evidence="12">
    <location>
        <begin position="450"/>
        <end position="476"/>
    </location>
</feature>
<keyword evidence="8" id="KW-1278">Translocase</keyword>
<protein>
    <submittedName>
        <fullName evidence="14">HAD-IC family P-type ATPase</fullName>
    </submittedName>
</protein>
<evidence type="ECO:0000256" key="8">
    <source>
        <dbReference type="ARBA" id="ARBA00022967"/>
    </source>
</evidence>
<dbReference type="InterPro" id="IPR036412">
    <property type="entry name" value="HAD-like_sf"/>
</dbReference>
<dbReference type="InterPro" id="IPR006121">
    <property type="entry name" value="HMA_dom"/>
</dbReference>
<keyword evidence="2" id="KW-0813">Transport</keyword>
<keyword evidence="9 12" id="KW-1133">Transmembrane helix</keyword>
<feature type="transmembrane region" description="Helical" evidence="12">
    <location>
        <begin position="763"/>
        <end position="788"/>
    </location>
</feature>
<gene>
    <name evidence="14" type="ORF">FYC62_05905</name>
</gene>
<dbReference type="Gene3D" id="3.40.50.1000">
    <property type="entry name" value="HAD superfamily/HAD-like"/>
    <property type="match status" value="1"/>
</dbReference>
<dbReference type="SUPFAM" id="SSF81665">
    <property type="entry name" value="Calcium ATPase, transmembrane domain M"/>
    <property type="match status" value="1"/>
</dbReference>
<evidence type="ECO:0000256" key="9">
    <source>
        <dbReference type="ARBA" id="ARBA00022989"/>
    </source>
</evidence>
<feature type="transmembrane region" description="Helical" evidence="12">
    <location>
        <begin position="205"/>
        <end position="221"/>
    </location>
</feature>
<dbReference type="InterPro" id="IPR023298">
    <property type="entry name" value="ATPase_P-typ_TM_dom_sf"/>
</dbReference>
<keyword evidence="10" id="KW-0406">Ion transport</keyword>
<dbReference type="PANTHER" id="PTHR43520">
    <property type="entry name" value="ATP7, ISOFORM B"/>
    <property type="match status" value="1"/>
</dbReference>
<dbReference type="InterPro" id="IPR023214">
    <property type="entry name" value="HAD_sf"/>
</dbReference>
<dbReference type="InterPro" id="IPR059000">
    <property type="entry name" value="ATPase_P-type_domA"/>
</dbReference>
<feature type="transmembrane region" description="Helical" evidence="12">
    <location>
        <begin position="174"/>
        <end position="193"/>
    </location>
</feature>
<dbReference type="InterPro" id="IPR023299">
    <property type="entry name" value="ATPase_P-typ_cyto_dom_N"/>
</dbReference>
<dbReference type="EMBL" id="CP043329">
    <property type="protein sequence ID" value="QEK51256.1"/>
    <property type="molecule type" value="Genomic_DNA"/>
</dbReference>
<keyword evidence="15" id="KW-1185">Reference proteome</keyword>
<dbReference type="InterPro" id="IPR001757">
    <property type="entry name" value="P_typ_ATPase"/>
</dbReference>
<evidence type="ECO:0000256" key="6">
    <source>
        <dbReference type="ARBA" id="ARBA00022723"/>
    </source>
</evidence>
<evidence type="ECO:0000256" key="4">
    <source>
        <dbReference type="ARBA" id="ARBA00022553"/>
    </source>
</evidence>
<dbReference type="RefSeq" id="WP_149074287.1">
    <property type="nucleotide sequence ID" value="NZ_CP043329.1"/>
</dbReference>
<evidence type="ECO:0000256" key="1">
    <source>
        <dbReference type="ARBA" id="ARBA00004651"/>
    </source>
</evidence>
<feature type="transmembrane region" description="Helical" evidence="12">
    <location>
        <begin position="259"/>
        <end position="280"/>
    </location>
</feature>
<dbReference type="GO" id="GO:0005507">
    <property type="term" value="F:copper ion binding"/>
    <property type="evidence" value="ECO:0007669"/>
    <property type="project" value="TreeGrafter"/>
</dbReference>
<dbReference type="SUPFAM" id="SSF55008">
    <property type="entry name" value="HMA, heavy metal-associated domain"/>
    <property type="match status" value="1"/>
</dbReference>
<dbReference type="Pfam" id="PF00122">
    <property type="entry name" value="E1-E2_ATPase"/>
    <property type="match status" value="1"/>
</dbReference>
<dbReference type="GO" id="GO:0043682">
    <property type="term" value="F:P-type divalent copper transporter activity"/>
    <property type="evidence" value="ECO:0007669"/>
    <property type="project" value="TreeGrafter"/>
</dbReference>
<dbReference type="Gene3D" id="2.70.150.10">
    <property type="entry name" value="Calcium-transporting ATPase, cytoplasmic transduction domain A"/>
    <property type="match status" value="1"/>
</dbReference>
<dbReference type="InterPro" id="IPR021993">
    <property type="entry name" value="ATPase-cat-bd"/>
</dbReference>
<dbReference type="KEGG" id="pej:FYC62_05905"/>
<dbReference type="GO" id="GO:0016887">
    <property type="term" value="F:ATP hydrolysis activity"/>
    <property type="evidence" value="ECO:0007669"/>
    <property type="project" value="InterPro"/>
</dbReference>
<dbReference type="CDD" id="cd00371">
    <property type="entry name" value="HMA"/>
    <property type="match status" value="1"/>
</dbReference>
<evidence type="ECO:0000256" key="11">
    <source>
        <dbReference type="ARBA" id="ARBA00023136"/>
    </source>
</evidence>
<evidence type="ECO:0000256" key="2">
    <source>
        <dbReference type="ARBA" id="ARBA00022448"/>
    </source>
</evidence>
<keyword evidence="11 12" id="KW-0472">Membrane</keyword>
<keyword evidence="4" id="KW-0597">Phosphoprotein</keyword>
<evidence type="ECO:0000256" key="7">
    <source>
        <dbReference type="ARBA" id="ARBA00022842"/>
    </source>
</evidence>
<dbReference type="PANTHER" id="PTHR43520:SF5">
    <property type="entry name" value="CATION-TRANSPORTING P-TYPE ATPASE-RELATED"/>
    <property type="match status" value="1"/>
</dbReference>
<dbReference type="PROSITE" id="PS50846">
    <property type="entry name" value="HMA_2"/>
    <property type="match status" value="1"/>
</dbReference>
<dbReference type="PRINTS" id="PR00119">
    <property type="entry name" value="CATATPASE"/>
</dbReference>
<reference evidence="14 15" key="1">
    <citation type="submission" date="2019-08" db="EMBL/GenBank/DDBJ databases">
        <title>Pedobacter sp. nov., isolated from Han river, South Korea.</title>
        <authorList>
            <person name="Lee D.-H."/>
            <person name="Kim Y.-S."/>
            <person name="Hwang E.-M."/>
            <person name="Le Tran T.C."/>
            <person name="Cha C.-J."/>
        </authorList>
    </citation>
    <scope>NUCLEOTIDE SEQUENCE [LARGE SCALE GENOMIC DNA]</scope>
    <source>
        <strain evidence="14 15">CJ43</strain>
    </source>
</reference>
<dbReference type="Proteomes" id="UP000323653">
    <property type="component" value="Chromosome"/>
</dbReference>
<dbReference type="InterPro" id="IPR036163">
    <property type="entry name" value="HMA_dom_sf"/>
</dbReference>
<name>A0A5C0VFG3_9SPHI</name>
<evidence type="ECO:0000313" key="14">
    <source>
        <dbReference type="EMBL" id="QEK51256.1"/>
    </source>
</evidence>
<dbReference type="SUPFAM" id="SSF56784">
    <property type="entry name" value="HAD-like"/>
    <property type="match status" value="1"/>
</dbReference>
<dbReference type="AlphaFoldDB" id="A0A5C0VFG3"/>